<organism evidence="6 7">
    <name type="scientific">Pedobacter xixiisoli</name>
    <dbReference type="NCBI Taxonomy" id="1476464"/>
    <lineage>
        <taxon>Bacteria</taxon>
        <taxon>Pseudomonadati</taxon>
        <taxon>Bacteroidota</taxon>
        <taxon>Sphingobacteriia</taxon>
        <taxon>Sphingobacteriales</taxon>
        <taxon>Sphingobacteriaceae</taxon>
        <taxon>Pedobacter</taxon>
    </lineage>
</organism>
<keyword evidence="7" id="KW-1185">Reference proteome</keyword>
<reference evidence="7" key="1">
    <citation type="submission" date="2017-09" db="EMBL/GenBank/DDBJ databases">
        <authorList>
            <person name="Varghese N."/>
            <person name="Submissions S."/>
        </authorList>
    </citation>
    <scope>NUCLEOTIDE SEQUENCE [LARGE SCALE GENOMIC DNA]</scope>
    <source>
        <strain evidence="7">CGMCC 1.12803</strain>
    </source>
</reference>
<comment type="subcellular location">
    <subcellularLocation>
        <location evidence="1">Membrane</location>
        <topology evidence="1">Multi-pass membrane protein</topology>
    </subcellularLocation>
</comment>
<evidence type="ECO:0000256" key="3">
    <source>
        <dbReference type="ARBA" id="ARBA00022989"/>
    </source>
</evidence>
<proteinExistence type="predicted"/>
<dbReference type="GO" id="GO:0016020">
    <property type="term" value="C:membrane"/>
    <property type="evidence" value="ECO:0007669"/>
    <property type="project" value="UniProtKB-SubCell"/>
</dbReference>
<dbReference type="AlphaFoldDB" id="A0A285ZSF2"/>
<dbReference type="Gene3D" id="1.20.1280.290">
    <property type="match status" value="1"/>
</dbReference>
<evidence type="ECO:0000313" key="7">
    <source>
        <dbReference type="Proteomes" id="UP000219281"/>
    </source>
</evidence>
<name>A0A285ZSF2_9SPHI</name>
<dbReference type="EMBL" id="OCMT01000001">
    <property type="protein sequence ID" value="SOD12584.1"/>
    <property type="molecule type" value="Genomic_DNA"/>
</dbReference>
<dbReference type="InterPro" id="IPR006603">
    <property type="entry name" value="PQ-loop_rpt"/>
</dbReference>
<keyword evidence="2 5" id="KW-0812">Transmembrane</keyword>
<protein>
    <submittedName>
        <fullName evidence="6">MtN3 and saliva related transmembrane protein</fullName>
    </submittedName>
</protein>
<evidence type="ECO:0000256" key="5">
    <source>
        <dbReference type="SAM" id="Phobius"/>
    </source>
</evidence>
<dbReference type="Pfam" id="PF04193">
    <property type="entry name" value="PQ-loop"/>
    <property type="match status" value="1"/>
</dbReference>
<accession>A0A285ZSF2</accession>
<feature type="transmembrane region" description="Helical" evidence="5">
    <location>
        <begin position="35"/>
        <end position="53"/>
    </location>
</feature>
<evidence type="ECO:0000256" key="1">
    <source>
        <dbReference type="ARBA" id="ARBA00004141"/>
    </source>
</evidence>
<dbReference type="Proteomes" id="UP000219281">
    <property type="component" value="Unassembled WGS sequence"/>
</dbReference>
<evidence type="ECO:0000256" key="2">
    <source>
        <dbReference type="ARBA" id="ARBA00022692"/>
    </source>
</evidence>
<keyword evidence="3 5" id="KW-1133">Transmembrane helix</keyword>
<dbReference type="RefSeq" id="WP_205943945.1">
    <property type="nucleotide sequence ID" value="NZ_SSBV01000001.1"/>
</dbReference>
<evidence type="ECO:0000313" key="6">
    <source>
        <dbReference type="EMBL" id="SOD12584.1"/>
    </source>
</evidence>
<gene>
    <name evidence="6" type="ORF">SAMN06297358_0744</name>
</gene>
<sequence>MEMKIIIGIAAGTLTAISAVPQIFKVLKTKKVDHVSPFMFVILAFGNATWIWYGTILQDLSIIISNAFFSSWTSLC</sequence>
<evidence type="ECO:0000256" key="4">
    <source>
        <dbReference type="ARBA" id="ARBA00023136"/>
    </source>
</evidence>
<keyword evidence="4 5" id="KW-0472">Membrane</keyword>